<sequence>MHQRAGLVLRALRLNTWRFGKGLQGQEPWHPGRLPASGGQAAWGPRVGGTPGAWGRPHSCPRSPPARDPPSRSFSSYEDHLRAERRNVESLSLGNVEVLQTFRRKIEETHDKFSCDPDGPEVRFGDFVYREEDGCILRFKPGDADGDVEVLLHPEDLSPQPALVQRIRISQQGNYLAASLKILDSEESACVIVRLGQHPAVEDLIPGVSSFEWASDDVLFHTRQRGLRCHDVFRSSFGSRKHSEPVFREQDPRFFVDLYRTKDRRFVTVNSNSKTMSEVWLVDCRQPWDPPVLVQKRLPGVLYHVEHSNDELYVVTTFGEPAEYKLMKTPVAFCGVENWQLVHSTKEKTKLVDLEMFEDHCVLFLKHRSQFFLNVVSLRERSVQSVTLPAWACACHLDPQPEPGGHICAFQLSSPVEPPRRFLYGLLEGRLWEQRAPGEPGATRYRVGRFEAKSKDGTLVPVTVLHKADAEDLRRKPLLIHVYGAYGADLDMSFKAEKLMLVEDGWILAYCHVRGGGELGLGWHHDGRLQNKLNGLADLQACIALLHERGMAEPRRTALAASSAGGLLAGALCNASPQLLRAVALHAPFLDLVNTMLDPRLPLTVEEQEEWGDPLAGGNCLDYLKSYCPYHNIKPQRYPAVRITAYENDQRIPLEGLLRYTQSLREAVRAHGRDSATGAGGPEPTVILDVRAKGSHCIGAWAWDDTLNEVRGNGKTQPPTPRPEGRNHFLTHWSGVGAGSGGSVRTLRYQTFSLRLRPSWLFCTRSWACGHLRPLHADGAKGSTEGSERPGLSPPPGRLVESAGDAEPGEEAFKKPSGPSPVSHIHIPPGPWQVRWGRRDGTGLERPLRLPSGQQQCPRPGRVGAALSRAQGIWAVLWGPSWFGFLFKTLFYANHNFQHGSNLERPSPTNEFTPANPEFCQACGQEAATSGAPLSGLTEVVQEIEGTGVTRFVRNEAVLFEGRIFVKGHLHFVLEDQSFAHFRVDDGRVHLLVPAIEVRAQPDAGLGGDPRNVAPQIQPGRLSHIEHHGEHSVQAVQLAAVDHQIPVAPDGAQPAPAQPQLAGP</sequence>
<evidence type="ECO:0000256" key="1">
    <source>
        <dbReference type="ARBA" id="ARBA00004514"/>
    </source>
</evidence>
<dbReference type="Pfam" id="PF00326">
    <property type="entry name" value="Peptidase_S9"/>
    <property type="match status" value="1"/>
</dbReference>
<evidence type="ECO:0000313" key="14">
    <source>
        <dbReference type="Ensembl" id="ENSOANP00000046943.1"/>
    </source>
</evidence>
<evidence type="ECO:0000256" key="5">
    <source>
        <dbReference type="ARBA" id="ARBA00022801"/>
    </source>
</evidence>
<dbReference type="Bgee" id="ENSOANG00000043841">
    <property type="expression patterns" value="Expressed in adult mammalian kidney and 8 other cell types or tissues"/>
</dbReference>
<dbReference type="Ensembl" id="ENSOANT00000048524.1">
    <property type="protein sequence ID" value="ENSOANP00000046943.1"/>
    <property type="gene ID" value="ENSOANG00000043841.1"/>
</dbReference>
<evidence type="ECO:0000256" key="6">
    <source>
        <dbReference type="ARBA" id="ARBA00022825"/>
    </source>
</evidence>
<organism evidence="14 15">
    <name type="scientific">Ornithorhynchus anatinus</name>
    <name type="common">Duckbill platypus</name>
    <dbReference type="NCBI Taxonomy" id="9258"/>
    <lineage>
        <taxon>Eukaryota</taxon>
        <taxon>Metazoa</taxon>
        <taxon>Chordata</taxon>
        <taxon>Craniata</taxon>
        <taxon>Vertebrata</taxon>
        <taxon>Euteleostomi</taxon>
        <taxon>Mammalia</taxon>
        <taxon>Monotremata</taxon>
        <taxon>Ornithorhynchidae</taxon>
        <taxon>Ornithorhynchus</taxon>
    </lineage>
</organism>
<dbReference type="GO" id="GO:0006508">
    <property type="term" value="P:proteolysis"/>
    <property type="evidence" value="ECO:0007669"/>
    <property type="project" value="UniProtKB-KW"/>
</dbReference>
<dbReference type="InterPro" id="IPR029058">
    <property type="entry name" value="AB_hydrolase_fold"/>
</dbReference>
<evidence type="ECO:0000259" key="12">
    <source>
        <dbReference type="Pfam" id="PF00326"/>
    </source>
</evidence>
<evidence type="ECO:0000256" key="2">
    <source>
        <dbReference type="ARBA" id="ARBA00005228"/>
    </source>
</evidence>
<feature type="region of interest" description="Disordered" evidence="11">
    <location>
        <begin position="779"/>
        <end position="839"/>
    </location>
</feature>
<feature type="domain" description="Peptidase S9 prolyl oligopeptidase catalytic" evidence="12">
    <location>
        <begin position="493"/>
        <end position="666"/>
    </location>
</feature>
<evidence type="ECO:0000313" key="15">
    <source>
        <dbReference type="Proteomes" id="UP000002279"/>
    </source>
</evidence>
<comment type="subunit">
    <text evidence="10">Homodimer. Interacts with the AP-1 complex.</text>
</comment>
<dbReference type="GeneTree" id="ENSGT00530000063426"/>
<keyword evidence="15" id="KW-1185">Reference proteome</keyword>
<gene>
    <name evidence="14" type="primary">PREPL</name>
</gene>
<dbReference type="GO" id="GO:0005794">
    <property type="term" value="C:Golgi apparatus"/>
    <property type="evidence" value="ECO:0000318"/>
    <property type="project" value="GO_Central"/>
</dbReference>
<dbReference type="PANTHER" id="PTHR11757:SF19">
    <property type="entry name" value="PROLYL ENDOPEPTIDASE-LIKE"/>
    <property type="match status" value="1"/>
</dbReference>
<dbReference type="FunFam" id="3.40.50.1820:FF:000050">
    <property type="entry name" value="prolyl endopeptidase-like isoform X2"/>
    <property type="match status" value="1"/>
</dbReference>
<dbReference type="Pfam" id="PF02897">
    <property type="entry name" value="Peptidase_S9_N"/>
    <property type="match status" value="1"/>
</dbReference>
<keyword evidence="4" id="KW-0645">Protease</keyword>
<dbReference type="Gene3D" id="3.40.50.1820">
    <property type="entry name" value="alpha/beta hydrolase"/>
    <property type="match status" value="1"/>
</dbReference>
<dbReference type="GO" id="GO:0005829">
    <property type="term" value="C:cytosol"/>
    <property type="evidence" value="ECO:0007669"/>
    <property type="project" value="UniProtKB-SubCell"/>
</dbReference>
<dbReference type="SUPFAM" id="SSF53474">
    <property type="entry name" value="alpha/beta-Hydrolases"/>
    <property type="match status" value="1"/>
</dbReference>
<evidence type="ECO:0000256" key="8">
    <source>
        <dbReference type="ARBA" id="ARBA00042165"/>
    </source>
</evidence>
<dbReference type="InterPro" id="IPR023302">
    <property type="entry name" value="Pept_S9A_N"/>
</dbReference>
<evidence type="ECO:0000256" key="9">
    <source>
        <dbReference type="ARBA" id="ARBA00045448"/>
    </source>
</evidence>
<dbReference type="FunCoup" id="A0A6I8NZP0">
    <property type="interactions" value="1046"/>
</dbReference>
<comment type="similarity">
    <text evidence="2">Belongs to the peptidase S9A family.</text>
</comment>
<dbReference type="SUPFAM" id="SSF50993">
    <property type="entry name" value="Peptidase/esterase 'gauge' domain"/>
    <property type="match status" value="1"/>
</dbReference>
<dbReference type="GO" id="GO:0005856">
    <property type="term" value="C:cytoskeleton"/>
    <property type="evidence" value="ECO:0000318"/>
    <property type="project" value="GO_Central"/>
</dbReference>
<accession>A0A6I8NZP0</accession>
<dbReference type="FunFam" id="2.130.10.120:FF:000002">
    <property type="entry name" value="prolyl endopeptidase-like isoform X1"/>
    <property type="match status" value="1"/>
</dbReference>
<dbReference type="AlphaFoldDB" id="A0A6I8NZP0"/>
<dbReference type="InterPro" id="IPR002470">
    <property type="entry name" value="Peptidase_S9A"/>
</dbReference>
<evidence type="ECO:0000256" key="10">
    <source>
        <dbReference type="ARBA" id="ARBA00046730"/>
    </source>
</evidence>
<keyword evidence="5" id="KW-0378">Hydrolase</keyword>
<dbReference type="InterPro" id="IPR051543">
    <property type="entry name" value="Serine_Peptidase_S9A"/>
</dbReference>
<dbReference type="PANTHER" id="PTHR11757">
    <property type="entry name" value="PROTEASE FAMILY S9A OLIGOPEPTIDASE"/>
    <property type="match status" value="1"/>
</dbReference>
<dbReference type="Gene3D" id="2.130.10.120">
    <property type="entry name" value="Prolyl oligopeptidase, N-terminal domain"/>
    <property type="match status" value="1"/>
</dbReference>
<evidence type="ECO:0000256" key="11">
    <source>
        <dbReference type="SAM" id="MobiDB-lite"/>
    </source>
</evidence>
<evidence type="ECO:0000256" key="7">
    <source>
        <dbReference type="ARBA" id="ARBA00039290"/>
    </source>
</evidence>
<dbReference type="Proteomes" id="UP000002279">
    <property type="component" value="Unplaced"/>
</dbReference>
<reference evidence="14" key="2">
    <citation type="submission" date="2025-09" db="UniProtKB">
        <authorList>
            <consortium name="Ensembl"/>
        </authorList>
    </citation>
    <scope>IDENTIFICATION</scope>
    <source>
        <strain evidence="14">Glennie</strain>
    </source>
</reference>
<dbReference type="InterPro" id="IPR001375">
    <property type="entry name" value="Peptidase_S9_cat"/>
</dbReference>
<dbReference type="PRINTS" id="PR00862">
    <property type="entry name" value="PROLIGOPTASE"/>
</dbReference>
<reference evidence="14" key="1">
    <citation type="submission" date="2025-08" db="UniProtKB">
        <authorList>
            <consortium name="Ensembl"/>
        </authorList>
    </citation>
    <scope>IDENTIFICATION</scope>
    <source>
        <strain evidence="14">Glennie</strain>
    </source>
</reference>
<keyword evidence="6" id="KW-0720">Serine protease</keyword>
<dbReference type="GO" id="GO:0004252">
    <property type="term" value="F:serine-type endopeptidase activity"/>
    <property type="evidence" value="ECO:0007669"/>
    <property type="project" value="InterPro"/>
</dbReference>
<evidence type="ECO:0000259" key="13">
    <source>
        <dbReference type="Pfam" id="PF02897"/>
    </source>
</evidence>
<protein>
    <recommendedName>
        <fullName evidence="7">Prolyl endopeptidase-like</fullName>
    </recommendedName>
    <alternativeName>
        <fullName evidence="8">Prolylendopeptidase-like</fullName>
    </alternativeName>
</protein>
<feature type="region of interest" description="Disordered" evidence="11">
    <location>
        <begin position="24"/>
        <end position="77"/>
    </location>
</feature>
<proteinExistence type="inferred from homology"/>
<comment type="subcellular location">
    <subcellularLocation>
        <location evidence="1">Cytoplasm</location>
        <location evidence="1">Cytosol</location>
    </subcellularLocation>
</comment>
<name>A0A6I8NZP0_ORNAN</name>
<evidence type="ECO:0000256" key="4">
    <source>
        <dbReference type="ARBA" id="ARBA00022670"/>
    </source>
</evidence>
<dbReference type="InParanoid" id="A0A6I8NZP0"/>
<feature type="domain" description="Peptidase S9A N-terminal" evidence="13">
    <location>
        <begin position="144"/>
        <end position="429"/>
    </location>
</feature>
<comment type="function">
    <text evidence="9">Serine peptidase whose precise substrate specificity remains unclear. Does not cleave peptides after a arginine or lysine residue. Regulates trans-Golgi network morphology and sorting by regulating the membrane binding of the AP-1 complex. May play a role in the regulation of synaptic vesicle exocytosis.</text>
</comment>
<evidence type="ECO:0000256" key="3">
    <source>
        <dbReference type="ARBA" id="ARBA00022490"/>
    </source>
</evidence>
<keyword evidence="3" id="KW-0963">Cytoplasm</keyword>